<proteinExistence type="predicted"/>
<evidence type="ECO:0008006" key="4">
    <source>
        <dbReference type="Google" id="ProtNLM"/>
    </source>
</evidence>
<keyword evidence="3" id="KW-1185">Reference proteome</keyword>
<protein>
    <recommendedName>
        <fullName evidence="4">Secreted protein</fullName>
    </recommendedName>
</protein>
<reference evidence="2 3" key="1">
    <citation type="submission" date="2015-09" db="EMBL/GenBank/DDBJ databases">
        <authorList>
            <consortium name="Swine Surveillance"/>
        </authorList>
    </citation>
    <scope>NUCLEOTIDE SEQUENCE [LARGE SCALE GENOMIC DNA]</scope>
    <source>
        <strain evidence="2 3">CECT 7688</strain>
    </source>
</reference>
<evidence type="ECO:0000313" key="3">
    <source>
        <dbReference type="Proteomes" id="UP000054823"/>
    </source>
</evidence>
<keyword evidence="1" id="KW-0732">Signal</keyword>
<dbReference type="STRING" id="321267.SHM7688_01112"/>
<dbReference type="AlphaFoldDB" id="A0A0P1F8B5"/>
<dbReference type="Proteomes" id="UP000054823">
    <property type="component" value="Unassembled WGS sequence"/>
</dbReference>
<gene>
    <name evidence="2" type="ORF">SHM7688_01112</name>
</gene>
<name>A0A0P1F8B5_9RHOB</name>
<feature type="chain" id="PRO_5006062371" description="Secreted protein" evidence="1">
    <location>
        <begin position="23"/>
        <end position="95"/>
    </location>
</feature>
<evidence type="ECO:0000313" key="2">
    <source>
        <dbReference type="EMBL" id="CUH51673.1"/>
    </source>
</evidence>
<accession>A0A0P1F8B5</accession>
<sequence length="95" mass="10666">MALLKQTWAVMVVLSWGSAAIAGTCLPPAPPWMPNTASDVQAYADLLRRDAETYFADVERYFRCLDQERREVFEQARAVSGDYARVLGILDGVRK</sequence>
<dbReference type="RefSeq" id="WP_223229288.1">
    <property type="nucleotide sequence ID" value="NZ_CYPW01000007.1"/>
</dbReference>
<evidence type="ECO:0000256" key="1">
    <source>
        <dbReference type="SAM" id="SignalP"/>
    </source>
</evidence>
<organism evidence="2 3">
    <name type="scientific">Shimia marina</name>
    <dbReference type="NCBI Taxonomy" id="321267"/>
    <lineage>
        <taxon>Bacteria</taxon>
        <taxon>Pseudomonadati</taxon>
        <taxon>Pseudomonadota</taxon>
        <taxon>Alphaproteobacteria</taxon>
        <taxon>Rhodobacterales</taxon>
        <taxon>Roseobacteraceae</taxon>
    </lineage>
</organism>
<dbReference type="EMBL" id="CYPW01000007">
    <property type="protein sequence ID" value="CUH51673.1"/>
    <property type="molecule type" value="Genomic_DNA"/>
</dbReference>
<feature type="signal peptide" evidence="1">
    <location>
        <begin position="1"/>
        <end position="22"/>
    </location>
</feature>